<evidence type="ECO:0000256" key="9">
    <source>
        <dbReference type="RuleBase" id="RU361221"/>
    </source>
</evidence>
<dbReference type="InterPro" id="IPR000644">
    <property type="entry name" value="CBS_dom"/>
</dbReference>
<dbReference type="PANTHER" id="PTHR45711:SF9">
    <property type="entry name" value="ANION_PROTON EXCHANGE TRANSPORTER GEF1"/>
    <property type="match status" value="1"/>
</dbReference>
<evidence type="ECO:0000256" key="3">
    <source>
        <dbReference type="ARBA" id="ARBA00022692"/>
    </source>
</evidence>
<dbReference type="Proteomes" id="UP000318582">
    <property type="component" value="Unassembled WGS sequence"/>
</dbReference>
<keyword evidence="8" id="KW-0129">CBS domain</keyword>
<name>A0A507EFA0_9FUNG</name>
<evidence type="ECO:0000256" key="4">
    <source>
        <dbReference type="ARBA" id="ARBA00022989"/>
    </source>
</evidence>
<feature type="transmembrane region" description="Helical" evidence="9">
    <location>
        <begin position="481"/>
        <end position="502"/>
    </location>
</feature>
<feature type="transmembrane region" description="Helical" evidence="9">
    <location>
        <begin position="548"/>
        <end position="567"/>
    </location>
</feature>
<keyword evidence="5 9" id="KW-0406">Ion transport</keyword>
<evidence type="ECO:0000256" key="10">
    <source>
        <dbReference type="SAM" id="MobiDB-lite"/>
    </source>
</evidence>
<feature type="domain" description="CBS" evidence="11">
    <location>
        <begin position="639"/>
        <end position="700"/>
    </location>
</feature>
<dbReference type="CDD" id="cd03684">
    <property type="entry name" value="ClC_3_like"/>
    <property type="match status" value="1"/>
</dbReference>
<feature type="region of interest" description="Disordered" evidence="10">
    <location>
        <begin position="889"/>
        <end position="933"/>
    </location>
</feature>
<evidence type="ECO:0000313" key="13">
    <source>
        <dbReference type="Proteomes" id="UP000318582"/>
    </source>
</evidence>
<dbReference type="PRINTS" id="PR00762">
    <property type="entry name" value="CLCHANNEL"/>
</dbReference>
<dbReference type="GO" id="GO:0005247">
    <property type="term" value="F:voltage-gated chloride channel activity"/>
    <property type="evidence" value="ECO:0007669"/>
    <property type="project" value="TreeGrafter"/>
</dbReference>
<feature type="transmembrane region" description="Helical" evidence="9">
    <location>
        <begin position="315"/>
        <end position="339"/>
    </location>
</feature>
<organism evidence="12 13">
    <name type="scientific">Powellomyces hirtus</name>
    <dbReference type="NCBI Taxonomy" id="109895"/>
    <lineage>
        <taxon>Eukaryota</taxon>
        <taxon>Fungi</taxon>
        <taxon>Fungi incertae sedis</taxon>
        <taxon>Chytridiomycota</taxon>
        <taxon>Chytridiomycota incertae sedis</taxon>
        <taxon>Chytridiomycetes</taxon>
        <taxon>Spizellomycetales</taxon>
        <taxon>Powellomycetaceae</taxon>
        <taxon>Powellomyces</taxon>
    </lineage>
</organism>
<dbReference type="GO" id="GO:0005769">
    <property type="term" value="C:early endosome"/>
    <property type="evidence" value="ECO:0007669"/>
    <property type="project" value="TreeGrafter"/>
</dbReference>
<feature type="compositionally biased region" description="Acidic residues" evidence="10">
    <location>
        <begin position="909"/>
        <end position="918"/>
    </location>
</feature>
<dbReference type="STRING" id="109895.A0A507EFA0"/>
<reference evidence="12 13" key="1">
    <citation type="journal article" date="2019" name="Sci. Rep.">
        <title>Comparative genomics of chytrid fungi reveal insights into the obligate biotrophic and pathogenic lifestyle of Synchytrium endobioticum.</title>
        <authorList>
            <person name="van de Vossenberg B.T.L.H."/>
            <person name="Warris S."/>
            <person name="Nguyen H.D.T."/>
            <person name="van Gent-Pelzer M.P.E."/>
            <person name="Joly D.L."/>
            <person name="van de Geest H.C."/>
            <person name="Bonants P.J.M."/>
            <person name="Smith D.S."/>
            <person name="Levesque C.A."/>
            <person name="van der Lee T.A.J."/>
        </authorList>
    </citation>
    <scope>NUCLEOTIDE SEQUENCE [LARGE SCALE GENOMIC DNA]</scope>
    <source>
        <strain evidence="12 13">CBS 809.83</strain>
    </source>
</reference>
<dbReference type="EMBL" id="QEAQ01000002">
    <property type="protein sequence ID" value="TPX62521.1"/>
    <property type="molecule type" value="Genomic_DNA"/>
</dbReference>
<dbReference type="Gene3D" id="3.10.580.20">
    <property type="match status" value="1"/>
</dbReference>
<dbReference type="GO" id="GO:0005886">
    <property type="term" value="C:plasma membrane"/>
    <property type="evidence" value="ECO:0007669"/>
    <property type="project" value="TreeGrafter"/>
</dbReference>
<dbReference type="SUPFAM" id="SSF54631">
    <property type="entry name" value="CBS-domain pair"/>
    <property type="match status" value="1"/>
</dbReference>
<keyword evidence="4 9" id="KW-1133">Transmembrane helix</keyword>
<proteinExistence type="inferred from homology"/>
<feature type="domain" description="CBS" evidence="11">
    <location>
        <begin position="777"/>
        <end position="834"/>
    </location>
</feature>
<dbReference type="Pfam" id="PF00571">
    <property type="entry name" value="CBS"/>
    <property type="match status" value="2"/>
</dbReference>
<feature type="transmembrane region" description="Helical" evidence="9">
    <location>
        <begin position="287"/>
        <end position="303"/>
    </location>
</feature>
<keyword evidence="13" id="KW-1185">Reference proteome</keyword>
<keyword evidence="3 9" id="KW-0812">Transmembrane</keyword>
<feature type="compositionally biased region" description="Polar residues" evidence="10">
    <location>
        <begin position="40"/>
        <end position="60"/>
    </location>
</feature>
<feature type="transmembrane region" description="Helical" evidence="9">
    <location>
        <begin position="508"/>
        <end position="527"/>
    </location>
</feature>
<evidence type="ECO:0000313" key="12">
    <source>
        <dbReference type="EMBL" id="TPX62521.1"/>
    </source>
</evidence>
<dbReference type="InterPro" id="IPR046342">
    <property type="entry name" value="CBS_dom_sf"/>
</dbReference>
<dbReference type="FunFam" id="1.10.3080.10:FF:000011">
    <property type="entry name" value="Chloride channel protein"/>
    <property type="match status" value="1"/>
</dbReference>
<feature type="region of interest" description="Disordered" evidence="10">
    <location>
        <begin position="32"/>
        <end position="81"/>
    </location>
</feature>
<dbReference type="GO" id="GO:0005794">
    <property type="term" value="C:Golgi apparatus"/>
    <property type="evidence" value="ECO:0007669"/>
    <property type="project" value="TreeGrafter"/>
</dbReference>
<keyword evidence="6 9" id="KW-0472">Membrane</keyword>
<protein>
    <recommendedName>
        <fullName evidence="9">Chloride channel protein</fullName>
    </recommendedName>
</protein>
<dbReference type="Gene3D" id="1.10.3080.10">
    <property type="entry name" value="Clc chloride channel"/>
    <property type="match status" value="1"/>
</dbReference>
<dbReference type="InterPro" id="IPR014743">
    <property type="entry name" value="Cl-channel_core"/>
</dbReference>
<feature type="transmembrane region" description="Helical" evidence="9">
    <location>
        <begin position="213"/>
        <end position="231"/>
    </location>
</feature>
<evidence type="ECO:0000256" key="8">
    <source>
        <dbReference type="PROSITE-ProRule" id="PRU00703"/>
    </source>
</evidence>
<dbReference type="PROSITE" id="PS51371">
    <property type="entry name" value="CBS"/>
    <property type="match status" value="2"/>
</dbReference>
<evidence type="ECO:0000259" key="11">
    <source>
        <dbReference type="PROSITE" id="PS51371"/>
    </source>
</evidence>
<evidence type="ECO:0000256" key="1">
    <source>
        <dbReference type="ARBA" id="ARBA00004141"/>
    </source>
</evidence>
<dbReference type="AlphaFoldDB" id="A0A507EFA0"/>
<evidence type="ECO:0000256" key="5">
    <source>
        <dbReference type="ARBA" id="ARBA00023065"/>
    </source>
</evidence>
<dbReference type="SMART" id="SM00116">
    <property type="entry name" value="CBS"/>
    <property type="match status" value="2"/>
</dbReference>
<evidence type="ECO:0000256" key="6">
    <source>
        <dbReference type="ARBA" id="ARBA00023136"/>
    </source>
</evidence>
<gene>
    <name evidence="12" type="ORF">PhCBS80983_g00259</name>
</gene>
<feature type="transmembrane region" description="Helical" evidence="9">
    <location>
        <begin position="388"/>
        <end position="412"/>
    </location>
</feature>
<dbReference type="Pfam" id="PF00654">
    <property type="entry name" value="Voltage_CLC"/>
    <property type="match status" value="1"/>
</dbReference>
<comment type="caution">
    <text evidence="12">The sequence shown here is derived from an EMBL/GenBank/DDBJ whole genome shotgun (WGS) entry which is preliminary data.</text>
</comment>
<accession>A0A507EFA0</accession>
<comment type="caution">
    <text evidence="9">Lacks conserved residue(s) required for the propagation of feature annotation.</text>
</comment>
<keyword evidence="2 9" id="KW-0813">Transport</keyword>
<dbReference type="SUPFAM" id="SSF81340">
    <property type="entry name" value="Clc chloride channel"/>
    <property type="match status" value="1"/>
</dbReference>
<dbReference type="InterPro" id="IPR001807">
    <property type="entry name" value="ClC"/>
</dbReference>
<dbReference type="Gene3D" id="3.90.1280.20">
    <property type="match status" value="1"/>
</dbReference>
<comment type="subcellular location">
    <subcellularLocation>
        <location evidence="1 9">Membrane</location>
        <topology evidence="1 9">Multi-pass membrane protein</topology>
    </subcellularLocation>
</comment>
<keyword evidence="7 9" id="KW-0868">Chloride</keyword>
<sequence length="933" mass="101228">MSAQKVNRADTGSTKKLYHAVASERILFKEAGESVAQRGRQGSDQETSAPSIDENLSSAESSRRQSAHNTGLLAADHTNGAAEEDVEDDRVIYEDFTTIDWMKDLMRDYRRQNRMRTQHGPGGRMSNFQMLFDATQSWILISIIGISIGLVAGWIDVVAAWLGDIRFGYCSYEWHISKSICCTGQWDADASCPAWNDWSSVILGSRGWGLVNWIFYILFSTLFASACAFIVTRLAPYAAGSGSAEVKTILGGFIIKGFLGTKTLIVKAAGLPLMVASGLAVGKEGPMIHVACCVGNVFPRLFPKYWRNEARKREILSAASGAGIAVAFGAPIGGVLFSLEELSSFFPAKTMVRSFFCALVATVTLQLIDPYRGKRVLYAVTYSRPWHFFELIFFIVLGVFGGLIGVLLIAVNRRVQLFRKKSVLKLHPLREVAVLAAGTAFICYLNIFTRVDSSDLLEGLFRECEEADFHGICNRDGRGRVIASLVVALLMRIVLTMITFGIKIPAGIFIPSMVWGALFGRVLGMTVQSWQEHDPGNTLFYSCPPDESCVTPGVYALLGAIGALGGVTRMTLSLTVVMFELTGTLNYIVPCMVTLMTAKIVGDLFGKGGFAEMQIRMNRYPFLDPREDEVVGLTASEVMTPSEEVVCFVVSGMTVADIEEALQQAKYKGFPVVKSMDDLTLVGYISKEDLKYALDKAKQQGIRPAAPVFFDERLSSGSNLIRPQRNFSVSDPTHMPSFVFTGPSSSALPPAPLFDKDGIASRNPAPGGKLLQLVSFLDRAPLHVHPKVSIELVMDLFKKLGPRYIIVLHMGKLKGILTKKDILIAMYGEEQHEEPFASGASLSWLPADLARAAGLGSDSTASGSLLGPRRAAGVSRARKLRGASGAFGSATWGTAGAGSSSRGSLEDASVGDEVDDETNLIPLSRRGSFKGGT</sequence>
<feature type="transmembrane region" description="Helical" evidence="9">
    <location>
        <begin position="138"/>
        <end position="162"/>
    </location>
</feature>
<evidence type="ECO:0000256" key="7">
    <source>
        <dbReference type="ARBA" id="ARBA00023214"/>
    </source>
</evidence>
<feature type="transmembrane region" description="Helical" evidence="9">
    <location>
        <begin position="432"/>
        <end position="449"/>
    </location>
</feature>
<comment type="similarity">
    <text evidence="9">Belongs to the chloride channel (TC 2.A.49) family.</text>
</comment>
<evidence type="ECO:0000256" key="2">
    <source>
        <dbReference type="ARBA" id="ARBA00022448"/>
    </source>
</evidence>
<dbReference type="PANTHER" id="PTHR45711">
    <property type="entry name" value="CHLORIDE CHANNEL PROTEIN"/>
    <property type="match status" value="1"/>
</dbReference>
<dbReference type="CDD" id="cd04591">
    <property type="entry name" value="CBS_pair_voltage-gated_CLC_euk_bac"/>
    <property type="match status" value="1"/>
</dbReference>
<feature type="compositionally biased region" description="Low complexity" evidence="10">
    <location>
        <begin position="889"/>
        <end position="903"/>
    </location>
</feature>